<sequence length="107" mass="11031">MTARGCGAGHRCGLRPAPESGGCSCGPRRWPRQVAVRAGMGRADNASQYSWTARPPSSCSIVVRRLCRPPPFADSGSVGRLAIPQAPEANAPAPRPGRPAIGAGARS</sequence>
<reference evidence="2 3" key="1">
    <citation type="submission" date="2010-04" db="EMBL/GenBank/DDBJ databases">
        <authorList>
            <person name="Muzny D."/>
            <person name="Qin X."/>
            <person name="Deng J."/>
            <person name="Jiang H."/>
            <person name="Liu Y."/>
            <person name="Qu J."/>
            <person name="Song X.-Z."/>
            <person name="Zhang L."/>
            <person name="Thornton R."/>
            <person name="Coyle M."/>
            <person name="Francisco L."/>
            <person name="Jackson L."/>
            <person name="Javaid M."/>
            <person name="Korchina V."/>
            <person name="Kovar C."/>
            <person name="Mata R."/>
            <person name="Mathew T."/>
            <person name="Ngo R."/>
            <person name="Nguyen L."/>
            <person name="Nguyen N."/>
            <person name="Okwuonu G."/>
            <person name="Ongeri F."/>
            <person name="Pham C."/>
            <person name="Simmons D."/>
            <person name="Wilczek-Boney K."/>
            <person name="Hale W."/>
            <person name="Jakkamsetti A."/>
            <person name="Pham P."/>
            <person name="Ruth R."/>
            <person name="San Lucas F."/>
            <person name="Warren J."/>
            <person name="Zhang J."/>
            <person name="Zhao Z."/>
            <person name="Zhou C."/>
            <person name="Zhu D."/>
            <person name="Lee S."/>
            <person name="Bess C."/>
            <person name="Blankenburg K."/>
            <person name="Forbes L."/>
            <person name="Fu Q."/>
            <person name="Gubbala S."/>
            <person name="Hirani K."/>
            <person name="Jayaseelan J.C."/>
            <person name="Lara F."/>
            <person name="Munidasa M."/>
            <person name="Palculict T."/>
            <person name="Patil S."/>
            <person name="Pu L.-L."/>
            <person name="Saada N."/>
            <person name="Tang L."/>
            <person name="Weissenberger G."/>
            <person name="Zhu Y."/>
            <person name="Hemphill L."/>
            <person name="Shang Y."/>
            <person name="Youmans B."/>
            <person name="Ayvaz T."/>
            <person name="Ross M."/>
            <person name="Santibanez J."/>
            <person name="Aqrawi P."/>
            <person name="Gross S."/>
            <person name="Joshi V."/>
            <person name="Fowler G."/>
            <person name="Nazareth L."/>
            <person name="Reid J."/>
            <person name="Worley K."/>
            <person name="Petrosino J."/>
            <person name="Highlander S."/>
            <person name="Gibbs R."/>
        </authorList>
    </citation>
    <scope>NUCLEOTIDE SEQUENCE [LARGE SCALE GENOMIC DNA]</scope>
    <source>
        <strain evidence="2 3">ATCC BAA-614</strain>
    </source>
</reference>
<feature type="compositionally biased region" description="Low complexity" evidence="1">
    <location>
        <begin position="82"/>
        <end position="107"/>
    </location>
</feature>
<protein>
    <submittedName>
        <fullName evidence="2">Uncharacterized protein</fullName>
    </submittedName>
</protein>
<accession>D5PCA3</accession>
<dbReference type="HOGENOM" id="CLU_2207117_0_0_11"/>
<evidence type="ECO:0000313" key="3">
    <source>
        <dbReference type="Proteomes" id="UP000003653"/>
    </source>
</evidence>
<proteinExistence type="predicted"/>
<gene>
    <name evidence="2" type="ORF">HMPREF0591_3797</name>
</gene>
<organism evidence="2 3">
    <name type="scientific">Mycobacterium parascrofulaceum ATCC BAA-614</name>
    <dbReference type="NCBI Taxonomy" id="525368"/>
    <lineage>
        <taxon>Bacteria</taxon>
        <taxon>Bacillati</taxon>
        <taxon>Actinomycetota</taxon>
        <taxon>Actinomycetes</taxon>
        <taxon>Mycobacteriales</taxon>
        <taxon>Mycobacteriaceae</taxon>
        <taxon>Mycobacterium</taxon>
        <taxon>Mycobacterium simiae complex</taxon>
    </lineage>
</organism>
<feature type="region of interest" description="Disordered" evidence="1">
    <location>
        <begin position="77"/>
        <end position="107"/>
    </location>
</feature>
<evidence type="ECO:0000313" key="2">
    <source>
        <dbReference type="EMBL" id="EFG76254.1"/>
    </source>
</evidence>
<dbReference type="EMBL" id="ADNV01000271">
    <property type="protein sequence ID" value="EFG76254.1"/>
    <property type="molecule type" value="Genomic_DNA"/>
</dbReference>
<dbReference type="AlphaFoldDB" id="D5PCA3"/>
<comment type="caution">
    <text evidence="2">The sequence shown here is derived from an EMBL/GenBank/DDBJ whole genome shotgun (WGS) entry which is preliminary data.</text>
</comment>
<name>D5PCA3_9MYCO</name>
<dbReference type="Proteomes" id="UP000003653">
    <property type="component" value="Unassembled WGS sequence"/>
</dbReference>
<keyword evidence="3" id="KW-1185">Reference proteome</keyword>
<evidence type="ECO:0000256" key="1">
    <source>
        <dbReference type="SAM" id="MobiDB-lite"/>
    </source>
</evidence>